<keyword evidence="8" id="KW-0732">Signal</keyword>
<evidence type="ECO:0000256" key="6">
    <source>
        <dbReference type="PROSITE-ProRule" id="PRU00433"/>
    </source>
</evidence>
<feature type="chain" id="PRO_5035150456" description="Cytochrome c domain-containing protein" evidence="8">
    <location>
        <begin position="25"/>
        <end position="304"/>
    </location>
</feature>
<gene>
    <name evidence="10" type="ORF">GCM10009007_19540</name>
</gene>
<dbReference type="GO" id="GO:0046872">
    <property type="term" value="F:metal ion binding"/>
    <property type="evidence" value="ECO:0007669"/>
    <property type="project" value="UniProtKB-KW"/>
</dbReference>
<dbReference type="InterPro" id="IPR036909">
    <property type="entry name" value="Cyt_c-like_dom_sf"/>
</dbReference>
<dbReference type="PANTHER" id="PTHR33751:SF9">
    <property type="entry name" value="CYTOCHROME C4"/>
    <property type="match status" value="1"/>
</dbReference>
<organism evidence="10 11">
    <name type="scientific">Formosimonas limnophila</name>
    <dbReference type="NCBI Taxonomy" id="1384487"/>
    <lineage>
        <taxon>Bacteria</taxon>
        <taxon>Pseudomonadati</taxon>
        <taxon>Pseudomonadota</taxon>
        <taxon>Betaproteobacteria</taxon>
        <taxon>Burkholderiales</taxon>
        <taxon>Burkholderiaceae</taxon>
        <taxon>Formosimonas</taxon>
    </lineage>
</organism>
<comment type="caution">
    <text evidence="10">The sequence shown here is derived from an EMBL/GenBank/DDBJ whole genome shotgun (WGS) entry which is preliminary data.</text>
</comment>
<evidence type="ECO:0000313" key="11">
    <source>
        <dbReference type="Proteomes" id="UP000614287"/>
    </source>
</evidence>
<dbReference type="GO" id="GO:0009055">
    <property type="term" value="F:electron transfer activity"/>
    <property type="evidence" value="ECO:0007669"/>
    <property type="project" value="InterPro"/>
</dbReference>
<dbReference type="InterPro" id="IPR009056">
    <property type="entry name" value="Cyt_c-like_dom"/>
</dbReference>
<keyword evidence="4" id="KW-0249">Electron transport</keyword>
<proteinExistence type="predicted"/>
<evidence type="ECO:0000256" key="8">
    <source>
        <dbReference type="SAM" id="SignalP"/>
    </source>
</evidence>
<feature type="signal peptide" evidence="8">
    <location>
        <begin position="1"/>
        <end position="24"/>
    </location>
</feature>
<evidence type="ECO:0000256" key="1">
    <source>
        <dbReference type="ARBA" id="ARBA00022448"/>
    </source>
</evidence>
<feature type="region of interest" description="Disordered" evidence="7">
    <location>
        <begin position="25"/>
        <end position="44"/>
    </location>
</feature>
<dbReference type="Gene3D" id="1.10.760.10">
    <property type="entry name" value="Cytochrome c-like domain"/>
    <property type="match status" value="2"/>
</dbReference>
<dbReference type="AlphaFoldDB" id="A0A8J3FZ48"/>
<evidence type="ECO:0000256" key="4">
    <source>
        <dbReference type="ARBA" id="ARBA00022982"/>
    </source>
</evidence>
<accession>A0A8J3FZ48</accession>
<feature type="domain" description="Cytochrome c" evidence="9">
    <location>
        <begin position="69"/>
        <end position="171"/>
    </location>
</feature>
<evidence type="ECO:0000259" key="9">
    <source>
        <dbReference type="PROSITE" id="PS51007"/>
    </source>
</evidence>
<evidence type="ECO:0000256" key="5">
    <source>
        <dbReference type="ARBA" id="ARBA00023004"/>
    </source>
</evidence>
<dbReference type="PROSITE" id="PS51007">
    <property type="entry name" value="CYTC"/>
    <property type="match status" value="2"/>
</dbReference>
<dbReference type="PANTHER" id="PTHR33751">
    <property type="entry name" value="CBB3-TYPE CYTOCHROME C OXIDASE SUBUNIT FIXP"/>
    <property type="match status" value="1"/>
</dbReference>
<dbReference type="GO" id="GO:0020037">
    <property type="term" value="F:heme binding"/>
    <property type="evidence" value="ECO:0007669"/>
    <property type="project" value="InterPro"/>
</dbReference>
<sequence length="304" mass="31819">MKRSYSLLLAGLAVVATVSGVAIAQQQKDTAKPAEPAKTETTQNTAMPDATVAAAMPLFDIKSVQGMEVGLERGRLIAVGVCAECHQADGNSTAPAWPKLAGQHEGYIAKQLYNFKAAEPGKNALRQNMVDVTDGKAKTSTMAAQVARLSADPKEFDKDVQSLAMWFASQKNNSPDVAKNEDTVGLGQSIYRGGVMSKGVPACAGCHGPTGQGMFNASKLGAGANAFPMVSGQFSDYMVAQLQAFREDVRGNSPIMSDIAKRMTDNEIKAVSDYMAGKRLNANAVAPAVAPASTEPKPAAPAKP</sequence>
<keyword evidence="1" id="KW-0813">Transport</keyword>
<dbReference type="RefSeq" id="WP_229809819.1">
    <property type="nucleotide sequence ID" value="NZ_BMZG01000012.1"/>
</dbReference>
<feature type="domain" description="Cytochrome c" evidence="9">
    <location>
        <begin position="182"/>
        <end position="279"/>
    </location>
</feature>
<protein>
    <recommendedName>
        <fullName evidence="9">Cytochrome c domain-containing protein</fullName>
    </recommendedName>
</protein>
<keyword evidence="11" id="KW-1185">Reference proteome</keyword>
<evidence type="ECO:0000256" key="2">
    <source>
        <dbReference type="ARBA" id="ARBA00022617"/>
    </source>
</evidence>
<dbReference type="Pfam" id="PF00034">
    <property type="entry name" value="Cytochrom_C"/>
    <property type="match status" value="2"/>
</dbReference>
<evidence type="ECO:0000313" key="10">
    <source>
        <dbReference type="EMBL" id="GHA78549.1"/>
    </source>
</evidence>
<feature type="compositionally biased region" description="Basic and acidic residues" evidence="7">
    <location>
        <begin position="29"/>
        <end position="38"/>
    </location>
</feature>
<dbReference type="SUPFAM" id="SSF46626">
    <property type="entry name" value="Cytochrome c"/>
    <property type="match status" value="2"/>
</dbReference>
<dbReference type="EMBL" id="BMZG01000012">
    <property type="protein sequence ID" value="GHA78549.1"/>
    <property type="molecule type" value="Genomic_DNA"/>
</dbReference>
<dbReference type="InterPro" id="IPR050597">
    <property type="entry name" value="Cytochrome_c_Oxidase_Subunit"/>
</dbReference>
<reference evidence="10" key="1">
    <citation type="journal article" date="2014" name="Int. J. Syst. Evol. Microbiol.">
        <title>Complete genome sequence of Corynebacterium casei LMG S-19264T (=DSM 44701T), isolated from a smear-ripened cheese.</title>
        <authorList>
            <consortium name="US DOE Joint Genome Institute (JGI-PGF)"/>
            <person name="Walter F."/>
            <person name="Albersmeier A."/>
            <person name="Kalinowski J."/>
            <person name="Ruckert C."/>
        </authorList>
    </citation>
    <scope>NUCLEOTIDE SEQUENCE</scope>
    <source>
        <strain evidence="10">KCTC 32501</strain>
    </source>
</reference>
<name>A0A8J3FZ48_9BURK</name>
<dbReference type="Proteomes" id="UP000614287">
    <property type="component" value="Unassembled WGS sequence"/>
</dbReference>
<keyword evidence="3 6" id="KW-0479">Metal-binding</keyword>
<evidence type="ECO:0000256" key="3">
    <source>
        <dbReference type="ARBA" id="ARBA00022723"/>
    </source>
</evidence>
<keyword evidence="2 6" id="KW-0349">Heme</keyword>
<keyword evidence="5 6" id="KW-0408">Iron</keyword>
<evidence type="ECO:0000256" key="7">
    <source>
        <dbReference type="SAM" id="MobiDB-lite"/>
    </source>
</evidence>
<reference evidence="10" key="2">
    <citation type="submission" date="2020-09" db="EMBL/GenBank/DDBJ databases">
        <authorList>
            <person name="Sun Q."/>
            <person name="Kim S."/>
        </authorList>
    </citation>
    <scope>NUCLEOTIDE SEQUENCE</scope>
    <source>
        <strain evidence="10">KCTC 32501</strain>
    </source>
</reference>